<evidence type="ECO:0000256" key="2">
    <source>
        <dbReference type="ARBA" id="ARBA00005228"/>
    </source>
</evidence>
<evidence type="ECO:0000313" key="10">
    <source>
        <dbReference type="EMBL" id="CAD5227376.1"/>
    </source>
</evidence>
<dbReference type="GO" id="GO:0006508">
    <property type="term" value="P:proteolysis"/>
    <property type="evidence" value="ECO:0007669"/>
    <property type="project" value="UniProtKB-KW"/>
</dbReference>
<keyword evidence="6 7" id="KW-0720">Serine protease</keyword>
<evidence type="ECO:0000259" key="8">
    <source>
        <dbReference type="Pfam" id="PF00326"/>
    </source>
</evidence>
<dbReference type="EMBL" id="CAJFDH010000006">
    <property type="protein sequence ID" value="CAD5227376.1"/>
    <property type="molecule type" value="Genomic_DNA"/>
</dbReference>
<gene>
    <name evidence="10" type="ORF">BOKJ2_LOCUS12142</name>
</gene>
<dbReference type="Pfam" id="PF02897">
    <property type="entry name" value="Peptidase_S9_N"/>
    <property type="match status" value="1"/>
</dbReference>
<dbReference type="Proteomes" id="UP000614601">
    <property type="component" value="Unassembled WGS sequence"/>
</dbReference>
<keyword evidence="5 7" id="KW-0378">Hydrolase</keyword>
<keyword evidence="4 7" id="KW-0645">Protease</keyword>
<dbReference type="FunFam" id="2.130.10.120:FF:000001">
    <property type="entry name" value="Prolyl endopeptidase"/>
    <property type="match status" value="1"/>
</dbReference>
<feature type="domain" description="Peptidase S9 prolyl oligopeptidase catalytic" evidence="8">
    <location>
        <begin position="556"/>
        <end position="709"/>
    </location>
</feature>
<protein>
    <recommendedName>
        <fullName evidence="3 7">Prolyl endopeptidase</fullName>
        <ecNumber evidence="7">3.4.21.-</ecNumber>
    </recommendedName>
</protein>
<dbReference type="GO" id="GO:0005829">
    <property type="term" value="C:cytosol"/>
    <property type="evidence" value="ECO:0007669"/>
    <property type="project" value="TreeGrafter"/>
</dbReference>
<dbReference type="Gene3D" id="2.130.10.120">
    <property type="entry name" value="Prolyl oligopeptidase, N-terminal domain"/>
    <property type="match status" value="1"/>
</dbReference>
<dbReference type="AlphaFoldDB" id="A0A811LJK6"/>
<name>A0A811LJK6_9BILA</name>
<keyword evidence="11" id="KW-1185">Reference proteome</keyword>
<dbReference type="Pfam" id="PF00326">
    <property type="entry name" value="Peptidase_S9"/>
    <property type="match status" value="1"/>
</dbReference>
<accession>A0A811LJK6</accession>
<dbReference type="InterPro" id="IPR051167">
    <property type="entry name" value="Prolyl_oligopep/macrocyclase"/>
</dbReference>
<dbReference type="PRINTS" id="PR00862">
    <property type="entry name" value="PROLIGOPTASE"/>
</dbReference>
<feature type="domain" description="Peptidase S9A N-terminal" evidence="9">
    <location>
        <begin position="54"/>
        <end position="463"/>
    </location>
</feature>
<dbReference type="PANTHER" id="PTHR42881">
    <property type="entry name" value="PROLYL ENDOPEPTIDASE"/>
    <property type="match status" value="1"/>
</dbReference>
<comment type="caution">
    <text evidence="10">The sequence shown here is derived from an EMBL/GenBank/DDBJ whole genome shotgun (WGS) entry which is preliminary data.</text>
</comment>
<organism evidence="10 11">
    <name type="scientific">Bursaphelenchus okinawaensis</name>
    <dbReference type="NCBI Taxonomy" id="465554"/>
    <lineage>
        <taxon>Eukaryota</taxon>
        <taxon>Metazoa</taxon>
        <taxon>Ecdysozoa</taxon>
        <taxon>Nematoda</taxon>
        <taxon>Chromadorea</taxon>
        <taxon>Rhabditida</taxon>
        <taxon>Tylenchina</taxon>
        <taxon>Tylenchomorpha</taxon>
        <taxon>Aphelenchoidea</taxon>
        <taxon>Aphelenchoididae</taxon>
        <taxon>Bursaphelenchus</taxon>
    </lineage>
</organism>
<evidence type="ECO:0000256" key="1">
    <source>
        <dbReference type="ARBA" id="ARBA00001070"/>
    </source>
</evidence>
<comment type="similarity">
    <text evidence="2 7">Belongs to the peptidase S9A family.</text>
</comment>
<comment type="catalytic activity">
    <reaction evidence="1">
        <text>Hydrolysis of Pro-|-Xaa &gt;&gt; Ala-|-Xaa in oligopeptides.</text>
        <dbReference type="EC" id="3.4.21.26"/>
    </reaction>
</comment>
<dbReference type="GO" id="GO:0070012">
    <property type="term" value="F:oligopeptidase activity"/>
    <property type="evidence" value="ECO:0007669"/>
    <property type="project" value="TreeGrafter"/>
</dbReference>
<evidence type="ECO:0000256" key="6">
    <source>
        <dbReference type="ARBA" id="ARBA00022825"/>
    </source>
</evidence>
<dbReference type="Proteomes" id="UP000783686">
    <property type="component" value="Unassembled WGS sequence"/>
</dbReference>
<sequence>MGRLGLSTRSFRFTPALSQLQTLENNEKLLVKDREKVMAKIFDTKINVTDYVLARRDEKIVEKIHGVEIADPYRWMEDPDDPETQQFVANLNKISEPFLKGSNVRGELKEKLTKLWDYEKYGTHSRHGEFYYYFHNSGLQNQSVLYKQKNYKEKGEVFIDPNTWSDDGTTAIRQTAWSRDGSLLALGISEKGSDWVTVKFRKNNGEELLDVIKGVKFSGISWLKNDGVFYSKYPSYKSAQDGVSVEKHEYHSLYYHKLGTNYLDDVLVADFRDNPNNMVGATVSLDNKFLVVDVYKGCDPTNQLYIFDLESIGHKITKKLEMKPVFDKWDAKYDFVRNEDNRILIETNKDAPMSKLIRINLQELEKGEAAWQTVLPHDEKRKLSFVVPVAKNKMVVAYMEDACDSLYVHDLASGKQLEKLPLSLGAIGSIWGRITYDEIFFSYESFLEPAVIYRVNFANKTEEKALELEVVHRTKVPGWDPSKFVAKQLFYSSKDDTKIPMFVVHPKDMKMDGKNPTILNGYGGFNNAEQPAFSISRCMFMEMFGAVIAVANLRGGGGSNGGLLMAAVSQQRPDLFGAVINRVGVLDMLRFHKFSIGSAWIPEYGNPDEPTDFEFIYKYSPLHNIHLSPGQQWPSTLIMTADHDDRVVPAHSLKYIAQMYYTLQNYKNIQTNPIIARVDVKAGHGAGKPTKKVIDEIVDIYSFIQRVLKIDVVD</sequence>
<dbReference type="SUPFAM" id="SSF53474">
    <property type="entry name" value="alpha/beta-Hydrolases"/>
    <property type="match status" value="1"/>
</dbReference>
<evidence type="ECO:0000256" key="3">
    <source>
        <dbReference type="ARBA" id="ARBA00016310"/>
    </source>
</evidence>
<dbReference type="InterPro" id="IPR023302">
    <property type="entry name" value="Pept_S9A_N"/>
</dbReference>
<dbReference type="EC" id="3.4.21.-" evidence="7"/>
<dbReference type="GO" id="GO:0004252">
    <property type="term" value="F:serine-type endopeptidase activity"/>
    <property type="evidence" value="ECO:0007669"/>
    <property type="project" value="UniProtKB-UniRule"/>
</dbReference>
<evidence type="ECO:0000259" key="9">
    <source>
        <dbReference type="Pfam" id="PF02897"/>
    </source>
</evidence>
<reference evidence="10" key="1">
    <citation type="submission" date="2020-09" db="EMBL/GenBank/DDBJ databases">
        <authorList>
            <person name="Kikuchi T."/>
        </authorList>
    </citation>
    <scope>NUCLEOTIDE SEQUENCE</scope>
    <source>
        <strain evidence="10">SH1</strain>
    </source>
</reference>
<dbReference type="InterPro" id="IPR001375">
    <property type="entry name" value="Peptidase_S9_cat"/>
</dbReference>
<dbReference type="SUPFAM" id="SSF50993">
    <property type="entry name" value="Peptidase/esterase 'gauge' domain"/>
    <property type="match status" value="1"/>
</dbReference>
<proteinExistence type="inferred from homology"/>
<dbReference type="EMBL" id="CAJFCW020000006">
    <property type="protein sequence ID" value="CAG9123130.1"/>
    <property type="molecule type" value="Genomic_DNA"/>
</dbReference>
<evidence type="ECO:0000313" key="11">
    <source>
        <dbReference type="Proteomes" id="UP000614601"/>
    </source>
</evidence>
<evidence type="ECO:0000256" key="4">
    <source>
        <dbReference type="ARBA" id="ARBA00022670"/>
    </source>
</evidence>
<dbReference type="Gene3D" id="3.40.50.1820">
    <property type="entry name" value="alpha/beta hydrolase"/>
    <property type="match status" value="2"/>
</dbReference>
<evidence type="ECO:0000256" key="5">
    <source>
        <dbReference type="ARBA" id="ARBA00022801"/>
    </source>
</evidence>
<dbReference type="PANTHER" id="PTHR42881:SF2">
    <property type="entry name" value="PROLYL ENDOPEPTIDASE"/>
    <property type="match status" value="1"/>
</dbReference>
<dbReference type="InterPro" id="IPR002470">
    <property type="entry name" value="Peptidase_S9A"/>
</dbReference>
<dbReference type="OrthoDB" id="248387at2759"/>
<evidence type="ECO:0000256" key="7">
    <source>
        <dbReference type="RuleBase" id="RU368024"/>
    </source>
</evidence>
<dbReference type="InterPro" id="IPR029058">
    <property type="entry name" value="AB_hydrolase_fold"/>
</dbReference>